<evidence type="ECO:0000256" key="13">
    <source>
        <dbReference type="ARBA" id="ARBA00043078"/>
    </source>
</evidence>
<dbReference type="OrthoDB" id="1293114at2759"/>
<organism evidence="16 17">
    <name type="scientific">Bremia lactucae</name>
    <name type="common">Lettuce downy mildew</name>
    <dbReference type="NCBI Taxonomy" id="4779"/>
    <lineage>
        <taxon>Eukaryota</taxon>
        <taxon>Sar</taxon>
        <taxon>Stramenopiles</taxon>
        <taxon>Oomycota</taxon>
        <taxon>Peronosporomycetes</taxon>
        <taxon>Peronosporales</taxon>
        <taxon>Peronosporaceae</taxon>
        <taxon>Bremia</taxon>
    </lineage>
</organism>
<evidence type="ECO:0000256" key="14">
    <source>
        <dbReference type="SAM" id="SignalP"/>
    </source>
</evidence>
<keyword evidence="8" id="KW-0119">Carbohydrate metabolism</keyword>
<evidence type="ECO:0000256" key="9">
    <source>
        <dbReference type="ARBA" id="ARBA00023316"/>
    </source>
</evidence>
<keyword evidence="4" id="KW-1003">Cell membrane</keyword>
<comment type="subcellular location">
    <subcellularLocation>
        <location evidence="2">Cell membrane</location>
    </subcellularLocation>
</comment>
<evidence type="ECO:0000256" key="6">
    <source>
        <dbReference type="ARBA" id="ARBA00023136"/>
    </source>
</evidence>
<evidence type="ECO:0000313" key="16">
    <source>
        <dbReference type="EMBL" id="TDH67636.1"/>
    </source>
</evidence>
<dbReference type="InterPro" id="IPR000772">
    <property type="entry name" value="Ricin_B_lectin"/>
</dbReference>
<evidence type="ECO:0000256" key="1">
    <source>
        <dbReference type="ARBA" id="ARBA00000382"/>
    </source>
</evidence>
<dbReference type="InterPro" id="IPR050732">
    <property type="entry name" value="Beta-glucan_modifiers"/>
</dbReference>
<keyword evidence="14" id="KW-0732">Signal</keyword>
<evidence type="ECO:0000256" key="8">
    <source>
        <dbReference type="ARBA" id="ARBA00023277"/>
    </source>
</evidence>
<dbReference type="PROSITE" id="PS50231">
    <property type="entry name" value="RICIN_B_LECTIN"/>
    <property type="match status" value="1"/>
</dbReference>
<dbReference type="SUPFAM" id="SSF51445">
    <property type="entry name" value="(Trans)glycosidases"/>
    <property type="match status" value="1"/>
</dbReference>
<keyword evidence="5" id="KW-0378">Hydrolase</keyword>
<dbReference type="RefSeq" id="XP_067817135.1">
    <property type="nucleotide sequence ID" value="XM_067964626.1"/>
</dbReference>
<dbReference type="EMBL" id="SHOA02000187">
    <property type="protein sequence ID" value="TDH67636.1"/>
    <property type="molecule type" value="Genomic_DNA"/>
</dbReference>
<dbReference type="GO" id="GO:0042973">
    <property type="term" value="F:glucan endo-1,3-beta-D-glucosidase activity"/>
    <property type="evidence" value="ECO:0007669"/>
    <property type="project" value="UniProtKB-EC"/>
</dbReference>
<dbReference type="InterPro" id="IPR017853">
    <property type="entry name" value="GH"/>
</dbReference>
<name>A0A976IDF1_BRELC</name>
<comment type="catalytic activity">
    <reaction evidence="1">
        <text>Hydrolysis of (1-&gt;3)-beta-D-glucosidic linkages in (1-&gt;3)-beta-D-glucans.</text>
        <dbReference type="EC" id="3.2.1.39"/>
    </reaction>
</comment>
<evidence type="ECO:0000256" key="2">
    <source>
        <dbReference type="ARBA" id="ARBA00004236"/>
    </source>
</evidence>
<proteinExistence type="predicted"/>
<sequence length="433" mass="47826">MKIFFTTFAASVALLLNSSSDALNVKLSGVNYGAHPDGTICQSAEQVEQAMVALQKVADTVRIQSLSNCNQAELVLPAAKKAGLKVQLGVATGPDPSLLNTEKEKLRSLIQSGLVDENVIGMSVGHNGISRKEVTAAQAIANMNDIRSVFTEVGRNMSLTISDTIESYVDNPIMYRDVDFMSITYLYNIENTDVDEAVATALDRIYSVRLAAVNKQVEVAEIGWSSGIGVTTGSATPANQSKFLSNLVKAFTALRMNFFWSSGFDEPWHSNAIERYFGLHTANGTLKSHIDQLVITFLDPRVINIHGLFLSVSSFSFGSNKLTMEKLTNYLPSLDEQTFFIDYNTNQVRSLSSDRCLTCQEPVNGNLPVILTCKTDDNRQKWTYNTRTRQIQLVSNPGICLDVDRNQNNLIQVWDCATDNPNQMFNLSPRYSV</sequence>
<feature type="signal peptide" evidence="14">
    <location>
        <begin position="1"/>
        <end position="22"/>
    </location>
</feature>
<feature type="domain" description="Ricin B lectin" evidence="15">
    <location>
        <begin position="299"/>
        <end position="428"/>
    </location>
</feature>
<comment type="function">
    <text evidence="11">Glucanases play a role in cell expansion during growth, in cell-cell fusion during mating, and in spore release during sporulation. This enzyme may be involved in beta-glucan degradation. Active on laminarin and lichenan.</text>
</comment>
<dbReference type="KEGG" id="blac:94350297"/>
<dbReference type="Gene3D" id="2.80.10.50">
    <property type="match status" value="1"/>
</dbReference>
<gene>
    <name evidence="16" type="ORF">CCR75_006557</name>
</gene>
<comment type="caution">
    <text evidence="16">The sequence shown here is derived from an EMBL/GenBank/DDBJ whole genome shotgun (WGS) entry which is preliminary data.</text>
</comment>
<dbReference type="PANTHER" id="PTHR16631">
    <property type="entry name" value="GLUCAN 1,3-BETA-GLUCOSIDASE"/>
    <property type="match status" value="1"/>
</dbReference>
<dbReference type="GeneID" id="94350297"/>
<evidence type="ECO:0000313" key="17">
    <source>
        <dbReference type="Proteomes" id="UP000294530"/>
    </source>
</evidence>
<evidence type="ECO:0000256" key="3">
    <source>
        <dbReference type="ARBA" id="ARBA00012780"/>
    </source>
</evidence>
<reference evidence="16 17" key="1">
    <citation type="journal article" date="2021" name="Genome Biol.">
        <title>AFLAP: assembly-free linkage analysis pipeline using k-mers from genome sequencing data.</title>
        <authorList>
            <person name="Fletcher K."/>
            <person name="Zhang L."/>
            <person name="Gil J."/>
            <person name="Han R."/>
            <person name="Cavanaugh K."/>
            <person name="Michelmore R."/>
        </authorList>
    </citation>
    <scope>NUCLEOTIDE SEQUENCE [LARGE SCALE GENOMIC DNA]</scope>
    <source>
        <strain evidence="16 17">SF5</strain>
    </source>
</reference>
<protein>
    <recommendedName>
        <fullName evidence="3">glucan endo-1,3-beta-D-glucosidase</fullName>
        <ecNumber evidence="3">3.2.1.39</ecNumber>
    </recommendedName>
    <alternativeName>
        <fullName evidence="13">Endo-1,3-beta-glucanase btgC</fullName>
    </alternativeName>
    <alternativeName>
        <fullName evidence="12">Laminarinase btgC</fullName>
    </alternativeName>
</protein>
<keyword evidence="9" id="KW-0961">Cell wall biogenesis/degradation</keyword>
<keyword evidence="17" id="KW-1185">Reference proteome</keyword>
<dbReference type="AlphaFoldDB" id="A0A976IDF1"/>
<dbReference type="SMART" id="SM00458">
    <property type="entry name" value="RICIN"/>
    <property type="match status" value="1"/>
</dbReference>
<keyword evidence="7" id="KW-0325">Glycoprotein</keyword>
<dbReference type="SUPFAM" id="SSF50370">
    <property type="entry name" value="Ricin B-like lectins"/>
    <property type="match status" value="1"/>
</dbReference>
<dbReference type="GO" id="GO:0005886">
    <property type="term" value="C:plasma membrane"/>
    <property type="evidence" value="ECO:0007669"/>
    <property type="project" value="UniProtKB-SubCell"/>
</dbReference>
<evidence type="ECO:0000256" key="11">
    <source>
        <dbReference type="ARBA" id="ARBA00037649"/>
    </source>
</evidence>
<evidence type="ECO:0000256" key="4">
    <source>
        <dbReference type="ARBA" id="ARBA00022475"/>
    </source>
</evidence>
<keyword evidence="10" id="KW-0624">Polysaccharide degradation</keyword>
<feature type="chain" id="PRO_5036893835" description="glucan endo-1,3-beta-D-glucosidase" evidence="14">
    <location>
        <begin position="23"/>
        <end position="433"/>
    </location>
</feature>
<keyword evidence="6" id="KW-0472">Membrane</keyword>
<evidence type="ECO:0000256" key="7">
    <source>
        <dbReference type="ARBA" id="ARBA00023180"/>
    </source>
</evidence>
<dbReference type="PANTHER" id="PTHR16631:SF17">
    <property type="entry name" value="GLUCAN ENDO-1,3-BETA-GLUCOSIDASE BTGC"/>
    <property type="match status" value="1"/>
</dbReference>
<evidence type="ECO:0000256" key="5">
    <source>
        <dbReference type="ARBA" id="ARBA00022801"/>
    </source>
</evidence>
<evidence type="ECO:0000259" key="15">
    <source>
        <dbReference type="SMART" id="SM00458"/>
    </source>
</evidence>
<dbReference type="GO" id="GO:0071555">
    <property type="term" value="P:cell wall organization"/>
    <property type="evidence" value="ECO:0007669"/>
    <property type="project" value="UniProtKB-KW"/>
</dbReference>
<accession>A0A976IDF1</accession>
<dbReference type="Pfam" id="PF00652">
    <property type="entry name" value="Ricin_B_lectin"/>
    <property type="match status" value="1"/>
</dbReference>
<dbReference type="GO" id="GO:0000272">
    <property type="term" value="P:polysaccharide catabolic process"/>
    <property type="evidence" value="ECO:0007669"/>
    <property type="project" value="UniProtKB-KW"/>
</dbReference>
<evidence type="ECO:0000256" key="10">
    <source>
        <dbReference type="ARBA" id="ARBA00023326"/>
    </source>
</evidence>
<dbReference type="EC" id="3.2.1.39" evidence="3"/>
<dbReference type="Proteomes" id="UP000294530">
    <property type="component" value="Unassembled WGS sequence"/>
</dbReference>
<evidence type="ECO:0000256" key="12">
    <source>
        <dbReference type="ARBA" id="ARBA00042373"/>
    </source>
</evidence>
<dbReference type="InterPro" id="IPR035992">
    <property type="entry name" value="Ricin_B-like_lectins"/>
</dbReference>
<dbReference type="Gene3D" id="3.20.20.80">
    <property type="entry name" value="Glycosidases"/>
    <property type="match status" value="1"/>
</dbReference>